<dbReference type="AlphaFoldDB" id="A0A0N4UC09"/>
<protein>
    <submittedName>
        <fullName evidence="1 4">Uncharacterized protein</fullName>
    </submittedName>
</protein>
<evidence type="ECO:0000313" key="1">
    <source>
        <dbReference type="EMBL" id="VDN58684.1"/>
    </source>
</evidence>
<accession>A0A0N4UC09</accession>
<evidence type="ECO:0000313" key="3">
    <source>
        <dbReference type="Proteomes" id="UP000274756"/>
    </source>
</evidence>
<organism evidence="2 4">
    <name type="scientific">Dracunculus medinensis</name>
    <name type="common">Guinea worm</name>
    <dbReference type="NCBI Taxonomy" id="318479"/>
    <lineage>
        <taxon>Eukaryota</taxon>
        <taxon>Metazoa</taxon>
        <taxon>Ecdysozoa</taxon>
        <taxon>Nematoda</taxon>
        <taxon>Chromadorea</taxon>
        <taxon>Rhabditida</taxon>
        <taxon>Spirurina</taxon>
        <taxon>Dracunculoidea</taxon>
        <taxon>Dracunculidae</taxon>
        <taxon>Dracunculus</taxon>
    </lineage>
</organism>
<dbReference type="WBParaSite" id="DME_0000477401-mRNA-1">
    <property type="protein sequence ID" value="DME_0000477401-mRNA-1"/>
    <property type="gene ID" value="DME_0000477401"/>
</dbReference>
<proteinExistence type="predicted"/>
<gene>
    <name evidence="1" type="ORF">DME_LOCUS8657</name>
</gene>
<name>A0A0N4UC09_DRAME</name>
<reference evidence="4" key="1">
    <citation type="submission" date="2017-02" db="UniProtKB">
        <authorList>
            <consortium name="WormBaseParasite"/>
        </authorList>
    </citation>
    <scope>IDENTIFICATION</scope>
</reference>
<sequence>MGDVVKEASGCGRLFFWQIFQEHEVGCRDSCRRNGRKSPSFATQTTYKSIALEQTVVWSMKMFLRAGKCHAFMQDGKYRQIDGIFLKISRCQGDFVSLAVCSICYAEFIVLNYYNSGEFVELINAQNICFVHFQT</sequence>
<evidence type="ECO:0000313" key="4">
    <source>
        <dbReference type="WBParaSite" id="DME_0000477401-mRNA-1"/>
    </source>
</evidence>
<dbReference type="EMBL" id="UYYG01001170">
    <property type="protein sequence ID" value="VDN58684.1"/>
    <property type="molecule type" value="Genomic_DNA"/>
</dbReference>
<dbReference type="Proteomes" id="UP000038040">
    <property type="component" value="Unplaced"/>
</dbReference>
<dbReference type="Proteomes" id="UP000274756">
    <property type="component" value="Unassembled WGS sequence"/>
</dbReference>
<evidence type="ECO:0000313" key="2">
    <source>
        <dbReference type="Proteomes" id="UP000038040"/>
    </source>
</evidence>
<reference evidence="1 3" key="2">
    <citation type="submission" date="2018-11" db="EMBL/GenBank/DDBJ databases">
        <authorList>
            <consortium name="Pathogen Informatics"/>
        </authorList>
    </citation>
    <scope>NUCLEOTIDE SEQUENCE [LARGE SCALE GENOMIC DNA]</scope>
</reference>
<keyword evidence="3" id="KW-1185">Reference proteome</keyword>